<keyword evidence="5" id="KW-1185">Reference proteome</keyword>
<dbReference type="InterPro" id="IPR011990">
    <property type="entry name" value="TPR-like_helical_dom_sf"/>
</dbReference>
<keyword evidence="1" id="KW-0677">Repeat</keyword>
<evidence type="ECO:0000256" key="3">
    <source>
        <dbReference type="PROSITE-ProRule" id="PRU00339"/>
    </source>
</evidence>
<accession>A0A316AMP6</accession>
<dbReference type="EMBL" id="QGDT01000003">
    <property type="protein sequence ID" value="PWJ59045.1"/>
    <property type="molecule type" value="Genomic_DNA"/>
</dbReference>
<keyword evidence="2 3" id="KW-0802">TPR repeat</keyword>
<feature type="repeat" description="TPR" evidence="3">
    <location>
        <begin position="324"/>
        <end position="357"/>
    </location>
</feature>
<dbReference type="Gene3D" id="1.25.40.10">
    <property type="entry name" value="Tetratricopeptide repeat domain"/>
    <property type="match status" value="3"/>
</dbReference>
<protein>
    <submittedName>
        <fullName evidence="4">Tetratricopeptide repeat protein</fullName>
    </submittedName>
</protein>
<dbReference type="PANTHER" id="PTHR44858:SF1">
    <property type="entry name" value="UDP-N-ACETYLGLUCOSAMINE--PEPTIDE N-ACETYLGLUCOSAMINYLTRANSFERASE SPINDLY-RELATED"/>
    <property type="match status" value="1"/>
</dbReference>
<proteinExistence type="predicted"/>
<dbReference type="Pfam" id="PF13181">
    <property type="entry name" value="TPR_8"/>
    <property type="match status" value="2"/>
</dbReference>
<evidence type="ECO:0000256" key="1">
    <source>
        <dbReference type="ARBA" id="ARBA00022737"/>
    </source>
</evidence>
<dbReference type="InterPro" id="IPR050498">
    <property type="entry name" value="Ycf3"/>
</dbReference>
<dbReference type="AlphaFoldDB" id="A0A316AMP6"/>
<feature type="repeat" description="TPR" evidence="3">
    <location>
        <begin position="256"/>
        <end position="289"/>
    </location>
</feature>
<evidence type="ECO:0000313" key="5">
    <source>
        <dbReference type="Proteomes" id="UP000245880"/>
    </source>
</evidence>
<feature type="repeat" description="TPR" evidence="3">
    <location>
        <begin position="86"/>
        <end position="119"/>
    </location>
</feature>
<organism evidence="4 5">
    <name type="scientific">Dyadobacter jejuensis</name>
    <dbReference type="NCBI Taxonomy" id="1082580"/>
    <lineage>
        <taxon>Bacteria</taxon>
        <taxon>Pseudomonadati</taxon>
        <taxon>Bacteroidota</taxon>
        <taxon>Cytophagia</taxon>
        <taxon>Cytophagales</taxon>
        <taxon>Spirosomataceae</taxon>
        <taxon>Dyadobacter</taxon>
    </lineage>
</organism>
<sequence length="420" mass="48475">MTKKENFLFLYDYSNWIGEPTCLTRTKAFRKVYLWGLLVPLLFLSCQKDTSSDTRIPPTIKYSKDAWQQTAITALTDLLQRGINLESNYFKRARIYYDQEDYKLALEDIDKAINENENQSDYYLLRGKVYLEMGSLAKAQADAERAEALQQSSPELYILLADIYQSNLDYRKAIAYLNQAMQMTPYDGSVYYVKGMIQAHQGDSLSSLRSLQEAITLNPRLRRAYEQSSRLYRLLHQPEQALQINALALQRFTDIPELYFERGEIYRSITELDTALIQYQKAIAIAPQYEKALLALAQTAIAHHAYAKAIPALDKLNQIRDRDLKILSLTGYAYEKLGNFVKARELYNDILSTDPVNQDARYGMYRMQQRENTYLENTPIVEPAAEAGLQRDSSRTILKPLQRRGTTILQIDTLKKAKIE</sequence>
<dbReference type="Pfam" id="PF13432">
    <property type="entry name" value="TPR_16"/>
    <property type="match status" value="1"/>
</dbReference>
<dbReference type="Proteomes" id="UP000245880">
    <property type="component" value="Unassembled WGS sequence"/>
</dbReference>
<dbReference type="PROSITE" id="PS50005">
    <property type="entry name" value="TPR"/>
    <property type="match status" value="4"/>
</dbReference>
<dbReference type="PANTHER" id="PTHR44858">
    <property type="entry name" value="TETRATRICOPEPTIDE REPEAT PROTEIN 6"/>
    <property type="match status" value="1"/>
</dbReference>
<dbReference type="RefSeq" id="WP_109673946.1">
    <property type="nucleotide sequence ID" value="NZ_QGDT01000003.1"/>
</dbReference>
<dbReference type="SUPFAM" id="SSF48452">
    <property type="entry name" value="TPR-like"/>
    <property type="match status" value="1"/>
</dbReference>
<name>A0A316AMP6_9BACT</name>
<comment type="caution">
    <text evidence="4">The sequence shown here is derived from an EMBL/GenBank/DDBJ whole genome shotgun (WGS) entry which is preliminary data.</text>
</comment>
<dbReference type="SMART" id="SM00028">
    <property type="entry name" value="TPR"/>
    <property type="match status" value="6"/>
</dbReference>
<reference evidence="4 5" key="1">
    <citation type="submission" date="2018-03" db="EMBL/GenBank/DDBJ databases">
        <title>Genomic Encyclopedia of Archaeal and Bacterial Type Strains, Phase II (KMG-II): from individual species to whole genera.</title>
        <authorList>
            <person name="Goeker M."/>
        </authorList>
    </citation>
    <scope>NUCLEOTIDE SEQUENCE [LARGE SCALE GENOMIC DNA]</scope>
    <source>
        <strain evidence="4 5">DSM 100346</strain>
    </source>
</reference>
<evidence type="ECO:0000256" key="2">
    <source>
        <dbReference type="ARBA" id="ARBA00022803"/>
    </source>
</evidence>
<gene>
    <name evidence="4" type="ORF">CLV98_103418</name>
</gene>
<feature type="repeat" description="TPR" evidence="3">
    <location>
        <begin position="154"/>
        <end position="187"/>
    </location>
</feature>
<dbReference type="InterPro" id="IPR019734">
    <property type="entry name" value="TPR_rpt"/>
</dbReference>
<dbReference type="OrthoDB" id="916447at2"/>
<evidence type="ECO:0000313" key="4">
    <source>
        <dbReference type="EMBL" id="PWJ59045.1"/>
    </source>
</evidence>